<dbReference type="RefSeq" id="WP_269921015.1">
    <property type="nucleotide sequence ID" value="NZ_JAMKBI010000002.1"/>
</dbReference>
<dbReference type="InterPro" id="IPR051309">
    <property type="entry name" value="ABCF_ATPase"/>
</dbReference>
<dbReference type="GO" id="GO:0005524">
    <property type="term" value="F:ATP binding"/>
    <property type="evidence" value="ECO:0007669"/>
    <property type="project" value="UniProtKB-KW"/>
</dbReference>
<reference evidence="14" key="1">
    <citation type="submission" date="2022-05" db="EMBL/GenBank/DDBJ databases">
        <authorList>
            <person name="Colautti A."/>
            <person name="Iacumin L."/>
        </authorList>
    </citation>
    <scope>NUCLEOTIDE SEQUENCE</scope>
    <source>
        <strain evidence="14">DSM 30747</strain>
    </source>
</reference>
<dbReference type="GO" id="GO:0019843">
    <property type="term" value="F:rRNA binding"/>
    <property type="evidence" value="ECO:0007669"/>
    <property type="project" value="UniProtKB-KW"/>
</dbReference>
<dbReference type="InterPro" id="IPR037118">
    <property type="entry name" value="Val-tRNA_synth_C_sf"/>
</dbReference>
<dbReference type="Pfam" id="PF16326">
    <property type="entry name" value="ABC_tran_CTD"/>
    <property type="match status" value="1"/>
</dbReference>
<dbReference type="PANTHER" id="PTHR42855:SF1">
    <property type="entry name" value="ABC TRANSPORTER DOMAIN-CONTAINING PROTEIN"/>
    <property type="match status" value="1"/>
</dbReference>
<dbReference type="GO" id="GO:0000049">
    <property type="term" value="F:tRNA binding"/>
    <property type="evidence" value="ECO:0007669"/>
    <property type="project" value="UniProtKB-KW"/>
</dbReference>
<feature type="domain" description="ABC transporter" evidence="13">
    <location>
        <begin position="4"/>
        <end position="255"/>
    </location>
</feature>
<sequence length="626" mass="71089">MSHLIISNLTKTVGEKTLFENISFTINNQNRAGLIGINGTGKSTFLSIIAGELEADSIERDHPNKYRIAYLEQQPTFEKDETVIQTVFGGDSPILKINREYEEALLALMDNSDSTELQNKLMDLQQKMDDLQAWDVNSLAKTALTKLGITQFEESILHLSGGQQKRVALAKVLIEPADLLLLDEPTNHLDKESTDWLQDMLQRVEGSIIFVTHDRYFLDTVATHIYELADKTLYTHTGNYADYLESKALREEMNAASQQKLQNLYRNELKWIRRGAKARSTKQKARKDRFEEIDASIDRDNSALNLELEMVTTRLGKQVLEGKGISKRFDTKNIVEDFSFLLQAGDRIGIVGPNGVGKSTLLKMLAGEVPMDSGEIIKGSTVKLMHFTQQLPELNPQTRMIEYVRESSDLIETGSGEKFSAAQMLERFLFPLNTHGTQIGKLSGGEKKRLVLLKMLMEQPNVLFLDEPTNDLDIQTLSVLEDFMESFPGVIITISHDRFFLDRIAKKLWLLNGDGTVTEWLGVYSDMLEAPKETPKELVEQIKVEMPEKVIKEKKKFSYKEQREWETIGQEIEGAEQLIEQLEGKMQTAGSDFTLLQDITNELAEANAKYEELIERWSYLEEIASS</sequence>
<dbReference type="InterPro" id="IPR017871">
    <property type="entry name" value="ABC_transporter-like_CS"/>
</dbReference>
<dbReference type="Pfam" id="PF12848">
    <property type="entry name" value="ABC_tran_Xtn"/>
    <property type="match status" value="1"/>
</dbReference>
<keyword evidence="8 14" id="KW-0067">ATP-binding</keyword>
<dbReference type="AlphaFoldDB" id="A0A9X3L792"/>
<dbReference type="InterPro" id="IPR003593">
    <property type="entry name" value="AAA+_ATPase"/>
</dbReference>
<dbReference type="InterPro" id="IPR032781">
    <property type="entry name" value="ABC_tran_Xtn"/>
</dbReference>
<feature type="coiled-coil region" evidence="12">
    <location>
        <begin position="572"/>
        <end position="616"/>
    </location>
</feature>
<dbReference type="PANTHER" id="PTHR42855">
    <property type="entry name" value="ABC TRANSPORTER ATP-BINDING SUBUNIT"/>
    <property type="match status" value="1"/>
</dbReference>
<keyword evidence="12" id="KW-0175">Coiled coil</keyword>
<keyword evidence="11" id="KW-0648">Protein biosynthesis</keyword>
<evidence type="ECO:0000256" key="7">
    <source>
        <dbReference type="ARBA" id="ARBA00022801"/>
    </source>
</evidence>
<evidence type="ECO:0000256" key="3">
    <source>
        <dbReference type="ARBA" id="ARBA00022555"/>
    </source>
</evidence>
<evidence type="ECO:0000256" key="9">
    <source>
        <dbReference type="ARBA" id="ARBA00022845"/>
    </source>
</evidence>
<evidence type="ECO:0000313" key="14">
    <source>
        <dbReference type="EMBL" id="MCZ8532452.1"/>
    </source>
</evidence>
<keyword evidence="7" id="KW-0378">Hydrolase</keyword>
<dbReference type="CDD" id="cd03221">
    <property type="entry name" value="ABCF_EF-3"/>
    <property type="match status" value="2"/>
</dbReference>
<dbReference type="Gene3D" id="1.10.287.380">
    <property type="entry name" value="Valyl-tRNA synthetase, C-terminal domain"/>
    <property type="match status" value="1"/>
</dbReference>
<keyword evidence="4" id="KW-0699">rRNA-binding</keyword>
<protein>
    <submittedName>
        <fullName evidence="14">ABC-F family ATP-binding cassette domain-containing protein</fullName>
    </submittedName>
</protein>
<dbReference type="Gene3D" id="3.40.50.300">
    <property type="entry name" value="P-loop containing nucleotide triphosphate hydrolases"/>
    <property type="match status" value="2"/>
</dbReference>
<evidence type="ECO:0000256" key="11">
    <source>
        <dbReference type="ARBA" id="ARBA00022917"/>
    </source>
</evidence>
<gene>
    <name evidence="14" type="ORF">M9R61_03685</name>
</gene>
<keyword evidence="10" id="KW-0694">RNA-binding</keyword>
<dbReference type="GO" id="GO:0006417">
    <property type="term" value="P:regulation of translation"/>
    <property type="evidence" value="ECO:0007669"/>
    <property type="project" value="UniProtKB-KW"/>
</dbReference>
<dbReference type="InterPro" id="IPR027417">
    <property type="entry name" value="P-loop_NTPase"/>
</dbReference>
<evidence type="ECO:0000313" key="15">
    <source>
        <dbReference type="Proteomes" id="UP001152172"/>
    </source>
</evidence>
<dbReference type="EMBL" id="JAMKBI010000002">
    <property type="protein sequence ID" value="MCZ8532452.1"/>
    <property type="molecule type" value="Genomic_DNA"/>
</dbReference>
<keyword evidence="9" id="KW-0810">Translation regulation</keyword>
<dbReference type="GO" id="GO:0003677">
    <property type="term" value="F:DNA binding"/>
    <property type="evidence" value="ECO:0007669"/>
    <property type="project" value="InterPro"/>
</dbReference>
<dbReference type="GO" id="GO:0016887">
    <property type="term" value="F:ATP hydrolysis activity"/>
    <property type="evidence" value="ECO:0007669"/>
    <property type="project" value="InterPro"/>
</dbReference>
<dbReference type="SMART" id="SM00382">
    <property type="entry name" value="AAA"/>
    <property type="match status" value="2"/>
</dbReference>
<name>A0A9X3L792_9BACI</name>
<evidence type="ECO:0000256" key="12">
    <source>
        <dbReference type="SAM" id="Coils"/>
    </source>
</evidence>
<dbReference type="PROSITE" id="PS00211">
    <property type="entry name" value="ABC_TRANSPORTER_1"/>
    <property type="match status" value="2"/>
</dbReference>
<feature type="domain" description="ABC transporter" evidence="13">
    <location>
        <begin position="320"/>
        <end position="538"/>
    </location>
</feature>
<dbReference type="InterPro" id="IPR032524">
    <property type="entry name" value="ABC_tran_C"/>
</dbReference>
<evidence type="ECO:0000259" key="13">
    <source>
        <dbReference type="PROSITE" id="PS50893"/>
    </source>
</evidence>
<keyword evidence="3" id="KW-0820">tRNA-binding</keyword>
<dbReference type="InterPro" id="IPR003439">
    <property type="entry name" value="ABC_transporter-like_ATP-bd"/>
</dbReference>
<evidence type="ECO:0000256" key="2">
    <source>
        <dbReference type="ARBA" id="ARBA00022490"/>
    </source>
</evidence>
<evidence type="ECO:0000256" key="8">
    <source>
        <dbReference type="ARBA" id="ARBA00022840"/>
    </source>
</evidence>
<keyword evidence="5" id="KW-0677">Repeat</keyword>
<evidence type="ECO:0000256" key="10">
    <source>
        <dbReference type="ARBA" id="ARBA00022884"/>
    </source>
</evidence>
<dbReference type="FunFam" id="3.40.50.300:FF:000183">
    <property type="entry name" value="ABC transporter ATP-binding protein yjjK"/>
    <property type="match status" value="1"/>
</dbReference>
<accession>A0A9X3L792</accession>
<dbReference type="GO" id="GO:0006412">
    <property type="term" value="P:translation"/>
    <property type="evidence" value="ECO:0007669"/>
    <property type="project" value="UniProtKB-KW"/>
</dbReference>
<proteinExistence type="inferred from homology"/>
<evidence type="ECO:0000256" key="6">
    <source>
        <dbReference type="ARBA" id="ARBA00022741"/>
    </source>
</evidence>
<dbReference type="SUPFAM" id="SSF52540">
    <property type="entry name" value="P-loop containing nucleoside triphosphate hydrolases"/>
    <property type="match status" value="2"/>
</dbReference>
<evidence type="ECO:0000256" key="5">
    <source>
        <dbReference type="ARBA" id="ARBA00022737"/>
    </source>
</evidence>
<dbReference type="FunFam" id="3.40.50.300:FF:000011">
    <property type="entry name" value="Putative ABC transporter ATP-binding component"/>
    <property type="match status" value="1"/>
</dbReference>
<dbReference type="Pfam" id="PF00005">
    <property type="entry name" value="ABC_tran"/>
    <property type="match status" value="2"/>
</dbReference>
<comment type="caution">
    <text evidence="14">The sequence shown here is derived from an EMBL/GenBank/DDBJ whole genome shotgun (WGS) entry which is preliminary data.</text>
</comment>
<comment type="similarity">
    <text evidence="1">Belongs to the ABC transporter superfamily. ABCF family. Translational throttle EttA subfamily.</text>
</comment>
<dbReference type="PROSITE" id="PS50893">
    <property type="entry name" value="ABC_TRANSPORTER_2"/>
    <property type="match status" value="2"/>
</dbReference>
<keyword evidence="15" id="KW-1185">Reference proteome</keyword>
<organism evidence="14 15">
    <name type="scientific">Psychrobacillus psychrodurans</name>
    <dbReference type="NCBI Taxonomy" id="126157"/>
    <lineage>
        <taxon>Bacteria</taxon>
        <taxon>Bacillati</taxon>
        <taxon>Bacillota</taxon>
        <taxon>Bacilli</taxon>
        <taxon>Bacillales</taxon>
        <taxon>Bacillaceae</taxon>
        <taxon>Psychrobacillus</taxon>
    </lineage>
</organism>
<dbReference type="Proteomes" id="UP001152172">
    <property type="component" value="Unassembled WGS sequence"/>
</dbReference>
<evidence type="ECO:0000256" key="1">
    <source>
        <dbReference type="ARBA" id="ARBA00005868"/>
    </source>
</evidence>
<keyword evidence="2" id="KW-0963">Cytoplasm</keyword>
<evidence type="ECO:0000256" key="4">
    <source>
        <dbReference type="ARBA" id="ARBA00022730"/>
    </source>
</evidence>
<keyword evidence="6" id="KW-0547">Nucleotide-binding</keyword>